<proteinExistence type="predicted"/>
<dbReference type="GO" id="GO:0003824">
    <property type="term" value="F:catalytic activity"/>
    <property type="evidence" value="ECO:0007669"/>
    <property type="project" value="TreeGrafter"/>
</dbReference>
<keyword evidence="1" id="KW-0812">Transmembrane</keyword>
<dbReference type="PANTHER" id="PTHR33336">
    <property type="entry name" value="QUINOL MONOOXYGENASE YGIN-RELATED"/>
    <property type="match status" value="1"/>
</dbReference>
<accession>A0A2S5A013</accession>
<keyword evidence="1" id="KW-1133">Transmembrane helix</keyword>
<dbReference type="PANTHER" id="PTHR33336:SF15">
    <property type="entry name" value="ABM DOMAIN-CONTAINING PROTEIN"/>
    <property type="match status" value="1"/>
</dbReference>
<keyword evidence="1" id="KW-0472">Membrane</keyword>
<sequence>MILDKNTRNELRIAICQQQAPKIAHKLCNITLKNMKTQNKVFIKAIIIITAFVFISWTKEDIRLDNPKNIIVLVKYKAQPTKEIAAVSALTKLIENVKLEPHFVNIKLHIDPKDKTNILLYEEWDDEAYYNSKHMTTTHLQKFIGDSRNFLAGPPEITFWQVENEYKK</sequence>
<comment type="caution">
    <text evidence="3">The sequence shown here is derived from an EMBL/GenBank/DDBJ whole genome shotgun (WGS) entry which is preliminary data.</text>
</comment>
<dbReference type="AlphaFoldDB" id="A0A2S5A013"/>
<dbReference type="PROSITE" id="PS51725">
    <property type="entry name" value="ABM"/>
    <property type="match status" value="1"/>
</dbReference>
<dbReference type="InterPro" id="IPR011008">
    <property type="entry name" value="Dimeric_a/b-barrel"/>
</dbReference>
<feature type="domain" description="ABM" evidence="2">
    <location>
        <begin position="70"/>
        <end position="159"/>
    </location>
</feature>
<dbReference type="Proteomes" id="UP000236893">
    <property type="component" value="Unassembled WGS sequence"/>
</dbReference>
<name>A0A2S5A013_9SPHI</name>
<dbReference type="SUPFAM" id="SSF54909">
    <property type="entry name" value="Dimeric alpha+beta barrel"/>
    <property type="match status" value="1"/>
</dbReference>
<evidence type="ECO:0000259" key="2">
    <source>
        <dbReference type="PROSITE" id="PS51725"/>
    </source>
</evidence>
<dbReference type="EMBL" id="PQVF01000008">
    <property type="protein sequence ID" value="POY35931.1"/>
    <property type="molecule type" value="Genomic_DNA"/>
</dbReference>
<dbReference type="InterPro" id="IPR050744">
    <property type="entry name" value="AI-2_Isomerase_LsrG"/>
</dbReference>
<feature type="transmembrane region" description="Helical" evidence="1">
    <location>
        <begin position="41"/>
        <end position="58"/>
    </location>
</feature>
<organism evidence="3 4">
    <name type="scientific">Solitalea longa</name>
    <dbReference type="NCBI Taxonomy" id="2079460"/>
    <lineage>
        <taxon>Bacteria</taxon>
        <taxon>Pseudomonadati</taxon>
        <taxon>Bacteroidota</taxon>
        <taxon>Sphingobacteriia</taxon>
        <taxon>Sphingobacteriales</taxon>
        <taxon>Sphingobacteriaceae</taxon>
        <taxon>Solitalea</taxon>
    </lineage>
</organism>
<evidence type="ECO:0000313" key="3">
    <source>
        <dbReference type="EMBL" id="POY35931.1"/>
    </source>
</evidence>
<keyword evidence="4" id="KW-1185">Reference proteome</keyword>
<dbReference type="Gene3D" id="3.30.70.100">
    <property type="match status" value="1"/>
</dbReference>
<evidence type="ECO:0000256" key="1">
    <source>
        <dbReference type="SAM" id="Phobius"/>
    </source>
</evidence>
<protein>
    <recommendedName>
        <fullName evidence="2">ABM domain-containing protein</fullName>
    </recommendedName>
</protein>
<reference evidence="3 4" key="1">
    <citation type="submission" date="2018-01" db="EMBL/GenBank/DDBJ databases">
        <authorList>
            <person name="Gaut B.S."/>
            <person name="Morton B.R."/>
            <person name="Clegg M.T."/>
            <person name="Duvall M.R."/>
        </authorList>
    </citation>
    <scope>NUCLEOTIDE SEQUENCE [LARGE SCALE GENOMIC DNA]</scope>
    <source>
        <strain evidence="3 4">HR-AV</strain>
    </source>
</reference>
<dbReference type="Pfam" id="PF03992">
    <property type="entry name" value="ABM"/>
    <property type="match status" value="1"/>
</dbReference>
<evidence type="ECO:0000313" key="4">
    <source>
        <dbReference type="Proteomes" id="UP000236893"/>
    </source>
</evidence>
<gene>
    <name evidence="3" type="ORF">C3K47_12015</name>
</gene>
<dbReference type="InterPro" id="IPR007138">
    <property type="entry name" value="ABM_dom"/>
</dbReference>